<proteinExistence type="inferred from homology"/>
<dbReference type="SUPFAM" id="SSF52540">
    <property type="entry name" value="P-loop containing nucleoside triphosphate hydrolases"/>
    <property type="match status" value="1"/>
</dbReference>
<dbReference type="FunFam" id="2.60.40.10:FF:000203">
    <property type="entry name" value="Plexin B2"/>
    <property type="match status" value="1"/>
</dbReference>
<evidence type="ECO:0000259" key="34">
    <source>
        <dbReference type="PROSITE" id="PS50929"/>
    </source>
</evidence>
<feature type="domain" description="Protein kinase" evidence="32">
    <location>
        <begin position="2702"/>
        <end position="3187"/>
    </location>
</feature>
<feature type="compositionally biased region" description="Low complexity" evidence="31">
    <location>
        <begin position="2949"/>
        <end position="2973"/>
    </location>
</feature>
<feature type="compositionally biased region" description="Basic and acidic residues" evidence="31">
    <location>
        <begin position="693"/>
        <end position="708"/>
    </location>
</feature>
<dbReference type="PROSITE" id="PS50011">
    <property type="entry name" value="PROTEIN_KINASE_DOM"/>
    <property type="match status" value="1"/>
</dbReference>
<dbReference type="CDD" id="cd01180">
    <property type="entry name" value="IPT_plexin_repeat1"/>
    <property type="match status" value="1"/>
</dbReference>
<name>A0A061HZF0_CRIGR</name>
<dbReference type="CDD" id="cd12791">
    <property type="entry name" value="RasGAP_plexin_B3"/>
    <property type="match status" value="1"/>
</dbReference>
<dbReference type="Gene3D" id="3.30.200.20">
    <property type="entry name" value="Phosphorylase Kinase, domain 1"/>
    <property type="match status" value="1"/>
</dbReference>
<dbReference type="InterPro" id="IPR057533">
    <property type="entry name" value="PSI_Plexin-B"/>
</dbReference>
<dbReference type="GO" id="GO:0005737">
    <property type="term" value="C:cytoplasm"/>
    <property type="evidence" value="ECO:0007669"/>
    <property type="project" value="UniProtKB-SubCell"/>
</dbReference>
<evidence type="ECO:0000256" key="16">
    <source>
        <dbReference type="ARBA" id="ARBA00022782"/>
    </source>
</evidence>
<evidence type="ECO:0000256" key="5">
    <source>
        <dbReference type="ARBA" id="ARBA00012513"/>
    </source>
</evidence>
<protein>
    <recommendedName>
        <fullName evidence="28">Plexin-B3</fullName>
        <ecNumber evidence="5">2.7.11.1</ecNumber>
    </recommendedName>
</protein>
<dbReference type="InterPro" id="IPR013548">
    <property type="entry name" value="Plexin_cytoplasmic_RasGAP_dom"/>
</dbReference>
<dbReference type="PROSITE" id="PS00107">
    <property type="entry name" value="PROTEIN_KINASE_ATP"/>
    <property type="match status" value="1"/>
</dbReference>
<dbReference type="PROSITE" id="PS51004">
    <property type="entry name" value="SEMA"/>
    <property type="match status" value="1"/>
</dbReference>
<feature type="compositionally biased region" description="Low complexity" evidence="31">
    <location>
        <begin position="2638"/>
        <end position="2660"/>
    </location>
</feature>
<dbReference type="InterPro" id="IPR014756">
    <property type="entry name" value="Ig_E-set"/>
</dbReference>
<comment type="catalytic activity">
    <reaction evidence="26">
        <text>L-threonyl-[protein] + ATP = O-phospho-L-threonyl-[protein] + ADP + H(+)</text>
        <dbReference type="Rhea" id="RHEA:46608"/>
        <dbReference type="Rhea" id="RHEA-COMP:11060"/>
        <dbReference type="Rhea" id="RHEA-COMP:11605"/>
        <dbReference type="ChEBI" id="CHEBI:15378"/>
        <dbReference type="ChEBI" id="CHEBI:30013"/>
        <dbReference type="ChEBI" id="CHEBI:30616"/>
        <dbReference type="ChEBI" id="CHEBI:61977"/>
        <dbReference type="ChEBI" id="CHEBI:456216"/>
        <dbReference type="EC" id="2.7.11.1"/>
    </reaction>
</comment>
<dbReference type="InterPro" id="IPR015943">
    <property type="entry name" value="WD40/YVTN_repeat-like_dom_sf"/>
</dbReference>
<keyword evidence="7" id="KW-0963">Cytoplasm</keyword>
<evidence type="ECO:0000256" key="24">
    <source>
        <dbReference type="ARBA" id="ARBA00023242"/>
    </source>
</evidence>
<dbReference type="Pfam" id="PF00005">
    <property type="entry name" value="ABC_tran"/>
    <property type="match status" value="1"/>
</dbReference>
<dbReference type="InterPro" id="IPR002165">
    <property type="entry name" value="Plexin_repeat"/>
</dbReference>
<keyword evidence="16" id="KW-0221">Differentiation</keyword>
<dbReference type="GO" id="GO:0007399">
    <property type="term" value="P:nervous system development"/>
    <property type="evidence" value="ECO:0007669"/>
    <property type="project" value="UniProtKB-KW"/>
</dbReference>
<dbReference type="Pfam" id="PF24317">
    <property type="entry name" value="PSI_Plexin-B"/>
    <property type="match status" value="1"/>
</dbReference>
<evidence type="ECO:0000256" key="30">
    <source>
        <dbReference type="PROSITE-ProRule" id="PRU10141"/>
    </source>
</evidence>
<feature type="region of interest" description="Disordered" evidence="31">
    <location>
        <begin position="688"/>
        <end position="714"/>
    </location>
</feature>
<dbReference type="Pfam" id="PF01437">
    <property type="entry name" value="PSI"/>
    <property type="match status" value="1"/>
</dbReference>
<evidence type="ECO:0000256" key="11">
    <source>
        <dbReference type="ARBA" id="ARBA00022692"/>
    </source>
</evidence>
<dbReference type="GO" id="GO:0008360">
    <property type="term" value="P:regulation of cell shape"/>
    <property type="evidence" value="ECO:0007669"/>
    <property type="project" value="TreeGrafter"/>
</dbReference>
<dbReference type="PROSITE" id="PS00211">
    <property type="entry name" value="ABC_TRANSPORTER_1"/>
    <property type="match status" value="1"/>
</dbReference>
<dbReference type="PROSITE" id="PS50893">
    <property type="entry name" value="ABC_TRANSPORTER_2"/>
    <property type="match status" value="1"/>
</dbReference>
<feature type="domain" description="ABC transporter" evidence="33">
    <location>
        <begin position="474"/>
        <end position="707"/>
    </location>
</feature>
<dbReference type="CDD" id="cd01179">
    <property type="entry name" value="IPT_plexin_repeat2"/>
    <property type="match status" value="1"/>
</dbReference>
<keyword evidence="8" id="KW-0723">Serine/threonine-protein kinase</keyword>
<dbReference type="EC" id="2.7.11.1" evidence="5"/>
<dbReference type="SUPFAM" id="SSF56112">
    <property type="entry name" value="Protein kinase-like (PK-like)"/>
    <property type="match status" value="1"/>
</dbReference>
<evidence type="ECO:0000256" key="23">
    <source>
        <dbReference type="ARBA" id="ARBA00023180"/>
    </source>
</evidence>
<dbReference type="GO" id="GO:0050772">
    <property type="term" value="P:positive regulation of axonogenesis"/>
    <property type="evidence" value="ECO:0007669"/>
    <property type="project" value="TreeGrafter"/>
</dbReference>
<dbReference type="SUPFAM" id="SSF48350">
    <property type="entry name" value="GTPase activation domain, GAP"/>
    <property type="match status" value="1"/>
</dbReference>
<evidence type="ECO:0000256" key="29">
    <source>
        <dbReference type="PROSITE-ProRule" id="PRU00352"/>
    </source>
</evidence>
<dbReference type="InterPro" id="IPR008936">
    <property type="entry name" value="Rho_GTPase_activation_prot"/>
</dbReference>
<evidence type="ECO:0000256" key="27">
    <source>
        <dbReference type="ARBA" id="ARBA00048679"/>
    </source>
</evidence>
<dbReference type="FunFam" id="3.30.200.20:FF:000163">
    <property type="entry name" value="SRSF protein kinase 2 isoform X1"/>
    <property type="match status" value="1"/>
</dbReference>
<dbReference type="FunFam" id="1.10.510.10:FF:000275">
    <property type="entry name" value="SRSF protein kinase 2 isoform X3"/>
    <property type="match status" value="1"/>
</dbReference>
<dbReference type="SMART" id="SM00423">
    <property type="entry name" value="PSI"/>
    <property type="match status" value="3"/>
</dbReference>
<dbReference type="InterPro" id="IPR017871">
    <property type="entry name" value="ABC_transporter-like_CS"/>
</dbReference>
<evidence type="ECO:0000256" key="20">
    <source>
        <dbReference type="ARBA" id="ARBA00023136"/>
    </source>
</evidence>
<dbReference type="Gene3D" id="2.60.40.10">
    <property type="entry name" value="Immunoglobulins"/>
    <property type="match status" value="4"/>
</dbReference>
<keyword evidence="19" id="KW-1133">Transmembrane helix</keyword>
<dbReference type="SUPFAM" id="SSF101912">
    <property type="entry name" value="Sema domain"/>
    <property type="match status" value="1"/>
</dbReference>
<evidence type="ECO:0000256" key="2">
    <source>
        <dbReference type="ARBA" id="ARBA00004251"/>
    </source>
</evidence>
<evidence type="ECO:0000259" key="35">
    <source>
        <dbReference type="PROSITE" id="PS51004"/>
    </source>
</evidence>
<evidence type="ECO:0000256" key="26">
    <source>
        <dbReference type="ARBA" id="ARBA00047899"/>
    </source>
</evidence>
<evidence type="ECO:0000256" key="15">
    <source>
        <dbReference type="ARBA" id="ARBA00022777"/>
    </source>
</evidence>
<dbReference type="FunFam" id="1.10.510.10:FF:000105">
    <property type="entry name" value="SRSF protein kinase 2"/>
    <property type="match status" value="1"/>
</dbReference>
<dbReference type="Gene3D" id="1.10.506.10">
    <property type="entry name" value="GTPase Activation - p120gap, domain 1"/>
    <property type="match status" value="2"/>
</dbReference>
<evidence type="ECO:0000256" key="10">
    <source>
        <dbReference type="ARBA" id="ARBA00022679"/>
    </source>
</evidence>
<evidence type="ECO:0000256" key="7">
    <source>
        <dbReference type="ARBA" id="ARBA00022490"/>
    </source>
</evidence>
<dbReference type="SMART" id="SM00429">
    <property type="entry name" value="IPT"/>
    <property type="match status" value="3"/>
</dbReference>
<comment type="caution">
    <text evidence="29">Lacks conserved residue(s) required for the propagation of feature annotation.</text>
</comment>
<evidence type="ECO:0000256" key="13">
    <source>
        <dbReference type="ARBA" id="ARBA00022737"/>
    </source>
</evidence>
<feature type="domain" description="ABC transmembrane type-1" evidence="34">
    <location>
        <begin position="99"/>
        <end position="335"/>
    </location>
</feature>
<evidence type="ECO:0000256" key="28">
    <source>
        <dbReference type="ARBA" id="ARBA00070679"/>
    </source>
</evidence>
<dbReference type="FunFam" id="2.60.40.10:FF:000892">
    <property type="entry name" value="Plexin B3"/>
    <property type="match status" value="1"/>
</dbReference>
<keyword evidence="6" id="KW-1003">Cell membrane</keyword>
<keyword evidence="15" id="KW-0418">Kinase</keyword>
<dbReference type="InterPro" id="IPR017441">
    <property type="entry name" value="Protein_kinase_ATP_BS"/>
</dbReference>
<dbReference type="FunFam" id="1.10.506.10:FF:000010">
    <property type="entry name" value="Plexin B1"/>
    <property type="match status" value="1"/>
</dbReference>
<dbReference type="InterPro" id="IPR011009">
    <property type="entry name" value="Kinase-like_dom_sf"/>
</dbReference>
<evidence type="ECO:0000256" key="4">
    <source>
        <dbReference type="ARBA" id="ARBA00010297"/>
    </source>
</evidence>
<keyword evidence="9" id="KW-0597">Phosphoprotein</keyword>
<dbReference type="SUPFAM" id="SSF81296">
    <property type="entry name" value="E set domains"/>
    <property type="match status" value="3"/>
</dbReference>
<dbReference type="Pfam" id="PF00069">
    <property type="entry name" value="Pkinase"/>
    <property type="match status" value="2"/>
</dbReference>
<evidence type="ECO:0000313" key="37">
    <source>
        <dbReference type="Proteomes" id="UP000030759"/>
    </source>
</evidence>
<comment type="subcellular location">
    <subcellularLocation>
        <location evidence="2">Cell membrane</location>
        <topology evidence="2">Single-pass type I membrane protein</topology>
    </subcellularLocation>
    <subcellularLocation>
        <location evidence="3">Cytoplasm</location>
    </subcellularLocation>
    <subcellularLocation>
        <location evidence="1">Nucleus</location>
    </subcellularLocation>
</comment>
<dbReference type="Gene3D" id="2.130.10.10">
    <property type="entry name" value="YVTN repeat-like/Quinoprotein amine dehydrogenase"/>
    <property type="match status" value="1"/>
</dbReference>
<dbReference type="GO" id="GO:0005524">
    <property type="term" value="F:ATP binding"/>
    <property type="evidence" value="ECO:0007669"/>
    <property type="project" value="UniProtKB-UniRule"/>
</dbReference>
<dbReference type="Gene3D" id="3.10.20.90">
    <property type="entry name" value="Phosphatidylinositol 3-kinase Catalytic Subunit, Chain A, domain 1"/>
    <property type="match status" value="1"/>
</dbReference>
<dbReference type="SMART" id="SM00220">
    <property type="entry name" value="S_TKc"/>
    <property type="match status" value="1"/>
</dbReference>
<dbReference type="Pfam" id="PF08337">
    <property type="entry name" value="Plexin_cytopl"/>
    <property type="match status" value="1"/>
</dbReference>
<dbReference type="Pfam" id="PF06472">
    <property type="entry name" value="ABC_membrane_2"/>
    <property type="match status" value="1"/>
</dbReference>
<dbReference type="GO" id="GO:0007162">
    <property type="term" value="P:negative regulation of cell adhesion"/>
    <property type="evidence" value="ECO:0007669"/>
    <property type="project" value="TreeGrafter"/>
</dbReference>
<evidence type="ECO:0000256" key="3">
    <source>
        <dbReference type="ARBA" id="ARBA00004496"/>
    </source>
</evidence>
<dbReference type="FunFam" id="3.10.20.90:FF:000209">
    <property type="entry name" value="Plexin B3"/>
    <property type="match status" value="1"/>
</dbReference>
<accession>A0A061HZF0</accession>
<evidence type="ECO:0000256" key="25">
    <source>
        <dbReference type="ARBA" id="ARBA00023596"/>
    </source>
</evidence>
<dbReference type="GO" id="GO:0030154">
    <property type="term" value="P:cell differentiation"/>
    <property type="evidence" value="ECO:0007669"/>
    <property type="project" value="UniProtKB-KW"/>
</dbReference>
<evidence type="ECO:0000256" key="18">
    <source>
        <dbReference type="ARBA" id="ARBA00022902"/>
    </source>
</evidence>
<evidence type="ECO:0000313" key="36">
    <source>
        <dbReference type="EMBL" id="ERE63805.1"/>
    </source>
</evidence>
<comment type="similarity">
    <text evidence="4">Belongs to the plexin family.</text>
</comment>
<dbReference type="InterPro" id="IPR036352">
    <property type="entry name" value="Semap_dom_sf"/>
</dbReference>
<feature type="region of interest" description="Disordered" evidence="31">
    <location>
        <begin position="2860"/>
        <end position="2905"/>
    </location>
</feature>
<feature type="compositionally biased region" description="Polar residues" evidence="31">
    <location>
        <begin position="2860"/>
        <end position="2877"/>
    </location>
</feature>
<keyword evidence="18" id="KW-0524">Neurogenesis</keyword>
<dbReference type="Proteomes" id="UP000030759">
    <property type="component" value="Unassembled WGS sequence"/>
</dbReference>
<dbReference type="GO" id="GO:0017154">
    <property type="term" value="F:semaphorin receptor activity"/>
    <property type="evidence" value="ECO:0007669"/>
    <property type="project" value="InterPro"/>
</dbReference>
<keyword evidence="13" id="KW-0677">Repeat</keyword>
<dbReference type="FunFam" id="2.60.40.10:FF:000970">
    <property type="entry name" value="Plexin B3"/>
    <property type="match status" value="1"/>
</dbReference>
<dbReference type="PROSITE" id="PS50929">
    <property type="entry name" value="ABC_TM1F"/>
    <property type="match status" value="1"/>
</dbReference>
<dbReference type="InterPro" id="IPR041019">
    <property type="entry name" value="TIG1_plexin"/>
</dbReference>
<dbReference type="InterPro" id="IPR013783">
    <property type="entry name" value="Ig-like_fold"/>
</dbReference>
<dbReference type="FunFam" id="2.60.40.10:FF:000320">
    <property type="entry name" value="Plexin A1"/>
    <property type="match status" value="1"/>
</dbReference>
<comment type="similarity">
    <text evidence="25">Belongs to the protein kinase superfamily. CMGC Ser/Thr protein kinase family.</text>
</comment>
<evidence type="ECO:0000259" key="32">
    <source>
        <dbReference type="PROSITE" id="PS50011"/>
    </source>
</evidence>
<evidence type="ECO:0000256" key="31">
    <source>
        <dbReference type="SAM" id="MobiDB-lite"/>
    </source>
</evidence>
<dbReference type="InterPro" id="IPR002909">
    <property type="entry name" value="IPT_dom"/>
</dbReference>
<dbReference type="EMBL" id="KE685970">
    <property type="protein sequence ID" value="ERE63805.1"/>
    <property type="molecule type" value="Genomic_DNA"/>
</dbReference>
<dbReference type="GO" id="GO:0005634">
    <property type="term" value="C:nucleus"/>
    <property type="evidence" value="ECO:0007669"/>
    <property type="project" value="UniProtKB-SubCell"/>
</dbReference>
<keyword evidence="10" id="KW-0808">Transferase</keyword>
<dbReference type="InterPro" id="IPR046800">
    <property type="entry name" value="Plexin_RBD"/>
</dbReference>
<dbReference type="Pfam" id="PF01403">
    <property type="entry name" value="Sema"/>
    <property type="match status" value="1"/>
</dbReference>
<dbReference type="InterPro" id="IPR031148">
    <property type="entry name" value="Plexin"/>
</dbReference>
<dbReference type="InterPro" id="IPR008271">
    <property type="entry name" value="Ser/Thr_kinase_AS"/>
</dbReference>
<dbReference type="FunFam" id="1.10.506.10:FF:000012">
    <property type="entry name" value="Plexin B1"/>
    <property type="match status" value="1"/>
</dbReference>
<feature type="region of interest" description="Disordered" evidence="31">
    <location>
        <begin position="2919"/>
        <end position="2973"/>
    </location>
</feature>
<dbReference type="CDD" id="cd11277">
    <property type="entry name" value="Sema_plexin_B3"/>
    <property type="match status" value="1"/>
</dbReference>
<sequence length="3189" mass="350772">MPVLSTPRSSRVTTLKRTAVVLALTAYGVHKIYPLVRQCLTPARGPQVPAGEPTQETSGVTAAKAGMNRVFLQRLLVLLRLLFPRILCRETGLLALHSAALVSRTFLSVYVARLDGRLARCIVRKDPRAFSWQLLQWLLIALPATFINSAIRYLEGQLALSFRSRLVAHAYSLYFSQQTYYRVSNMDGRLRNPDQSLTEDVVAFAASVAHLYSNLTKPLLDVAVTSYTLLRAARSRGAGTAWPSAIAGLVVFLTANVLRAFSPKFGELVAEEARRKGELRYMHSRVVANSEEIAFYGGHEVELALLRQSYQDLASQINLILLERLWYVMLEQFLMKYVWSASGLLMVAVPIITATGYAESDSETMKKAALEMKEEELVSERTEAFTIARNLLTAAADATERIMSSYKEVTELAGYTARVYEMFQVFEDVQHCHFKRTGDLEEAQAKPGAMVQSGIHVEGPLKIQGQVVDVEQGIICENIPIITPTGEVVVASLNIRVEEGMHLLITGPNGCGKSSLFRILGGLWPTYSGVLYKPPPQRMFYIPQRPYMSVGSLRDQVIYPDSAEDMRRKGCSEQQLEAILGIVHLRHILQREGGWEAVCDWKDVLSGGEKQRIGMARMFYHRKYHTHLLQFDGEGGWKFEKLDSAVRLSLTEEKQRLEQQLAGIPKMQGRLQELCQILGETAAPVQPLVPEKSSGERSECWLEKKRTPDPNMGPSKKLAPVMAPWPLFILHLLLLPPLTRTHRFSVPNTRFNHLALAPGQGTLYVGAVNHLFQLSPELKMEAVAVTGPVIDSPDCVPFHDLAECPQAQLTDNANQLLLVSSRAQELVACGQVRQGVCEKRSLGDVAQVLYQAEDPGDGQFVAANIPGVTTVGLVVPLPGRDLLLVARGLAGKLSAGVPPLTVRQLAGPQPFSSEGLGRLVVGDFSDYNNSYVGAFADAHSAYFVFRRRGAQAQAEYHSYVARVCLGDVNLYSYVEVPLACHGQGLIQAAFLAPDTLLGAFAAGTSQAGAALCAFPLADLDNSMEQARRLCYTTGGQGPSGMEEATVEYGVTSRCVTLPPDSPESYPCGDEHTPSPIAGRQPLEAQPLLRLGQPISAVAALQADGHTIAFLGDTLGQLHKVFLNSSQGQIYHSQQVGPPGSAISPDLLIDNSGDHVYVLTAQQVDRILVAACPQFPNCTTCLQARDPLCGWCILQGRCTRRGECERAAQPNQWLWSYEDNYCLHIQSLLPAQHPRQEQGQISLSVPWLPTLAMDEYFHCAFGDYDSLAQVEGPHVVCVTPPGDQVPPNPPGSDHVTLPLALMFEDVVMAATTFSFYDCSAVQALEVASPCRTCVGSLWRCHWCPQSSHCVYGEHCPEGEKTVYSAQEVDIQVRGPGACPQVEGLASPQLVPVGWESHLALHIQNLHYFQGLPALYYCWLELPGKLQKLPASLEETSRDSGLIHCQAQQFHPSMSQRELPVPIYVTRGEIQRLDNAHDLHVTLYDCAVGHPDCSHCQAANGSLSCLWCGDGQPSCRYGPLCPPDAVEQLCPTPTIDMIEPLTGPPEGGLAITILGSNLGQAFNDVQNAVTVAGRPCSPDPSLYSISARIVCLTSPAPNGTAGPVQVAIKSRPPSISIQHFIYQDPVLLSLSPQWGPMSGGTQLTIHGQHLQTGGNVSAFVGDQPCLIQEPVCPEAIICHTMSQAEPGEAVVLVVFGHVERKLLTTPFRYTANPQLVAAEPSVSFRGGGRLIRVRGIGLDVVWQPLLSVWLEDEDQVKALGVQGQVVNPRRSCSAPAEDPQACILLESGLLQCSTLCSVNSSSLLLCHSPAVPDGALPKRVFFALDNMQVDFASASGGQGFLYQPNPRLVPLNHEGLAHPYRLKPGHVLDVEGEGLNLAISKEEVQVHIGDGECLVKTLTLTHLYCEPPLQAPQPTNGSGTLLQFVVQMGNVRLALGPVQYETESMTSTFPVEAQVGLGLGATVLIAAVLLLTLMYRHKSKQALRDYQKVLVQLENLETGVGDQCRKEFTDLMTEMTDLTSDLEASGIPFLDYRTYAERAFFPGYGGCPLKPGLEGPGEEGRRATVCQGLTQLSNLLNSKLFLLTLIHTLEEQPSFSQRDRCHVASLLSLALHSKLEYLTDIMRTLLGDLAAHYVHKNPKLMLRRTETMVEKLLTNWLSICLYAFLKEVAGEPLYMLFRAIKYQVDKGPVDAVTGKAKRTLNDSHLLREDVEFRPLTLMTLVGPGTYGTAGNSEVQRMPVRVLDTDTITQVKEKVLDQVYKGTPFSQRPSVHSLDLEWRSGLAGHLTLSDEDLTSVTQNHWKRLNTLQHYKVPDGATVVLIPQLHNGGTVSQRLGQTGCPFGENTPMLEDGEEGGVRLWHLVKATEEPEGAKVQRSNLRERERERARAKAIPEIYLTRLLSMKGTLQKFVDDTFQAILSVNRPVPIAVKYLFDFLDELAEKHGIEDPETLHIWKTNSLLLRFWVNALKNPQLTFDVRVSDNEDAILAVIAQTFIDSCVISEHKVGRDSPVNKLLYAREIPCYKQMVEKYYADIHQSSPVSYQEMNSTLAELSGNYTSAPHCLEALQELYNHIHRYYDQIISALEEDPVAQKMQLACRLQQIAALVENKLGPTGTVVQCNRALGCNTRMSANAGGSGGVDCGGSSSSSQTSCGPESSGSELAPATPAPPLLQGFLGSDEEEQEDPKDYCRGGYYPVKIGDLFNGRYHVVRKLGWGHFSTVWLCWDIQRKRFVALKVVKSAGHYTETAVDEIKLLKCVRDSDPSDPKRETIVQLIDDFRISGVNGVHVCMVLEVLGHQLLKWIIKSNYQGLPVPCVKSIVRQVLHGLDYLHTKCKIIHTDIKPENILLCVGDAYIRHLAAEATEWQQSGAQPPSRSTVSTAPQEVLTGKLSKNKRKKMRRKRKQQKRLLEERLRDLQRLEAMEAAVQAEDSGSRLERGSGSTSSSGCHPEGTRAGPSPASSSPAPGGDRSFSPSSQTSGFSGSLFSTASCSILSGSSNQRETGGLLSPSTPFSASNLLVNPLEPQNADKIKIKIADLGNACWVHKHFTEDIQTRQYRAVEVLIGAEYGPPADIWSTACMAFELATGDYLFEPHSGEDYSRDEDHIAHIVELLGDIPPAFALSGRYSREFFNRRGQLRHIHNLKHWGLYEVLMEKYEWPLEQATQFSAFLLPMMEYIPEKRASAADCLQHPWLNP</sequence>
<dbReference type="GO" id="GO:0004674">
    <property type="term" value="F:protein serine/threonine kinase activity"/>
    <property type="evidence" value="ECO:0007669"/>
    <property type="project" value="UniProtKB-KW"/>
</dbReference>
<dbReference type="Pfam" id="PF18020">
    <property type="entry name" value="TIG_2"/>
    <property type="match status" value="1"/>
</dbReference>
<feature type="region of interest" description="Disordered" evidence="31">
    <location>
        <begin position="1059"/>
        <end position="1079"/>
    </location>
</feature>
<dbReference type="Gene3D" id="1.10.510.10">
    <property type="entry name" value="Transferase(Phosphotransferase) domain 1"/>
    <property type="match status" value="2"/>
</dbReference>
<comment type="catalytic activity">
    <reaction evidence="27">
        <text>L-seryl-[protein] + ATP = O-phospho-L-seryl-[protein] + ADP + H(+)</text>
        <dbReference type="Rhea" id="RHEA:17989"/>
        <dbReference type="Rhea" id="RHEA-COMP:9863"/>
        <dbReference type="Rhea" id="RHEA-COMP:11604"/>
        <dbReference type="ChEBI" id="CHEBI:15378"/>
        <dbReference type="ChEBI" id="CHEBI:29999"/>
        <dbReference type="ChEBI" id="CHEBI:30616"/>
        <dbReference type="ChEBI" id="CHEBI:83421"/>
        <dbReference type="ChEBI" id="CHEBI:456216"/>
        <dbReference type="EC" id="2.7.11.1"/>
    </reaction>
</comment>
<feature type="binding site" evidence="30">
    <location>
        <position position="2731"/>
    </location>
    <ligand>
        <name>ATP</name>
        <dbReference type="ChEBI" id="CHEBI:30616"/>
    </ligand>
</feature>
<feature type="region of interest" description="Disordered" evidence="31">
    <location>
        <begin position="2632"/>
        <end position="2660"/>
    </location>
</feature>
<evidence type="ECO:0000256" key="6">
    <source>
        <dbReference type="ARBA" id="ARBA00022475"/>
    </source>
</evidence>
<keyword evidence="24" id="KW-0539">Nucleus</keyword>
<feature type="domain" description="Sema" evidence="35">
    <location>
        <begin position="730"/>
        <end position="1168"/>
    </location>
</feature>
<dbReference type="Pfam" id="PF20170">
    <property type="entry name" value="Plexin_RBD"/>
    <property type="match status" value="1"/>
</dbReference>
<dbReference type="GO" id="GO:0030334">
    <property type="term" value="P:regulation of cell migration"/>
    <property type="evidence" value="ECO:0007669"/>
    <property type="project" value="TreeGrafter"/>
</dbReference>
<evidence type="ECO:0000256" key="8">
    <source>
        <dbReference type="ARBA" id="ARBA00022527"/>
    </source>
</evidence>
<evidence type="ECO:0000256" key="21">
    <source>
        <dbReference type="ARBA" id="ARBA00023157"/>
    </source>
</evidence>
<dbReference type="Pfam" id="PF17960">
    <property type="entry name" value="TIG_plexin"/>
    <property type="match status" value="1"/>
</dbReference>
<evidence type="ECO:0000256" key="1">
    <source>
        <dbReference type="ARBA" id="ARBA00004123"/>
    </source>
</evidence>
<keyword evidence="12" id="KW-0732">Signal</keyword>
<dbReference type="PANTHER" id="PTHR22625:SF33">
    <property type="entry name" value="PLEXIN-B3"/>
    <property type="match status" value="1"/>
</dbReference>
<organism evidence="36 37">
    <name type="scientific">Cricetulus griseus</name>
    <name type="common">Chinese hamster</name>
    <name type="synonym">Cricetulus barabensis griseus</name>
    <dbReference type="NCBI Taxonomy" id="10029"/>
    <lineage>
        <taxon>Eukaryota</taxon>
        <taxon>Metazoa</taxon>
        <taxon>Chordata</taxon>
        <taxon>Craniata</taxon>
        <taxon>Vertebrata</taxon>
        <taxon>Euteleostomi</taxon>
        <taxon>Mammalia</taxon>
        <taxon>Eutheria</taxon>
        <taxon>Euarchontoglires</taxon>
        <taxon>Glires</taxon>
        <taxon>Rodentia</taxon>
        <taxon>Myomorpha</taxon>
        <taxon>Muroidea</taxon>
        <taxon>Cricetidae</taxon>
        <taxon>Cricetinae</taxon>
        <taxon>Cricetulus</taxon>
    </lineage>
</organism>
<evidence type="ECO:0000256" key="12">
    <source>
        <dbReference type="ARBA" id="ARBA00022729"/>
    </source>
</evidence>
<keyword evidence="23" id="KW-0325">Glycoprotein</keyword>
<dbReference type="InterPro" id="IPR001627">
    <property type="entry name" value="Semap_dom"/>
</dbReference>
<dbReference type="Gene3D" id="3.40.50.300">
    <property type="entry name" value="P-loop containing nucleotide triphosphate hydrolases"/>
    <property type="match status" value="1"/>
</dbReference>
<evidence type="ECO:0000256" key="17">
    <source>
        <dbReference type="ARBA" id="ARBA00022840"/>
    </source>
</evidence>
<dbReference type="PROSITE" id="PS00108">
    <property type="entry name" value="PROTEIN_KINASE_ST"/>
    <property type="match status" value="1"/>
</dbReference>
<keyword evidence="22" id="KW-0675">Receptor</keyword>
<evidence type="ECO:0000256" key="14">
    <source>
        <dbReference type="ARBA" id="ARBA00022741"/>
    </source>
</evidence>
<gene>
    <name evidence="36" type="ORF">H671_xg20657</name>
</gene>
<dbReference type="InterPro" id="IPR016201">
    <property type="entry name" value="PSI"/>
</dbReference>
<reference evidence="37" key="1">
    <citation type="journal article" date="2013" name="Nat. Biotechnol.">
        <title>Chinese hamster genome sequenced from sorted chromosomes.</title>
        <authorList>
            <person name="Brinkrolf K."/>
            <person name="Rupp O."/>
            <person name="Laux H."/>
            <person name="Kollin F."/>
            <person name="Ernst W."/>
            <person name="Linke B."/>
            <person name="Kofler R."/>
            <person name="Romand S."/>
            <person name="Hesse F."/>
            <person name="Budach W.E."/>
            <person name="Galosy S."/>
            <person name="Muller D."/>
            <person name="Noll T."/>
            <person name="Wienberg J."/>
            <person name="Jostock T."/>
            <person name="Leonard M."/>
            <person name="Grillari J."/>
            <person name="Tauch A."/>
            <person name="Goesmann A."/>
            <person name="Helk B."/>
            <person name="Mott J.E."/>
            <person name="Puhler A."/>
            <person name="Borth N."/>
        </authorList>
    </citation>
    <scope>NUCLEOTIDE SEQUENCE [LARGE SCALE GENOMIC DNA]</scope>
    <source>
        <strain evidence="37">17A/GY</strain>
    </source>
</reference>
<feature type="compositionally biased region" description="Basic residues" evidence="31">
    <location>
        <begin position="2886"/>
        <end position="2901"/>
    </location>
</feature>
<evidence type="ECO:0000256" key="19">
    <source>
        <dbReference type="ARBA" id="ARBA00022989"/>
    </source>
</evidence>
<evidence type="ECO:0000256" key="22">
    <source>
        <dbReference type="ARBA" id="ARBA00023170"/>
    </source>
</evidence>
<keyword evidence="14 30" id="KW-0547">Nucleotide-binding</keyword>
<dbReference type="PANTHER" id="PTHR22625">
    <property type="entry name" value="PLEXIN"/>
    <property type="match status" value="1"/>
</dbReference>
<dbReference type="InterPro" id="IPR003439">
    <property type="entry name" value="ABC_transporter-like_ATP-bd"/>
</dbReference>
<keyword evidence="20" id="KW-0472">Membrane</keyword>
<dbReference type="InterPro" id="IPR041362">
    <property type="entry name" value="TIG2_plexin"/>
</dbReference>
<dbReference type="FunFam" id="2.130.10.10:FF:000270">
    <property type="entry name" value="plexin-B3 isoform X3"/>
    <property type="match status" value="1"/>
</dbReference>
<dbReference type="InterPro" id="IPR027417">
    <property type="entry name" value="P-loop_NTPase"/>
</dbReference>
<evidence type="ECO:0000259" key="33">
    <source>
        <dbReference type="PROSITE" id="PS50893"/>
    </source>
</evidence>
<evidence type="ECO:0000256" key="9">
    <source>
        <dbReference type="ARBA" id="ARBA00022553"/>
    </source>
</evidence>
<dbReference type="GO" id="GO:0005886">
    <property type="term" value="C:plasma membrane"/>
    <property type="evidence" value="ECO:0007669"/>
    <property type="project" value="UniProtKB-SubCell"/>
</dbReference>
<keyword evidence="21" id="KW-1015">Disulfide bond</keyword>
<dbReference type="SMART" id="SM00630">
    <property type="entry name" value="Sema"/>
    <property type="match status" value="1"/>
</dbReference>
<keyword evidence="11" id="KW-0812">Transmembrane</keyword>
<keyword evidence="17 30" id="KW-0067">ATP-binding</keyword>
<dbReference type="GO" id="GO:0002116">
    <property type="term" value="C:semaphorin receptor complex"/>
    <property type="evidence" value="ECO:0007669"/>
    <property type="project" value="TreeGrafter"/>
</dbReference>
<dbReference type="SUPFAM" id="SSF103575">
    <property type="entry name" value="Plexin repeat"/>
    <property type="match status" value="1"/>
</dbReference>
<dbReference type="GO" id="GO:0140359">
    <property type="term" value="F:ABC-type transporter activity"/>
    <property type="evidence" value="ECO:0007669"/>
    <property type="project" value="InterPro"/>
</dbReference>
<dbReference type="Pfam" id="PF01833">
    <property type="entry name" value="TIG"/>
    <property type="match status" value="3"/>
</dbReference>
<dbReference type="GO" id="GO:0016887">
    <property type="term" value="F:ATP hydrolysis activity"/>
    <property type="evidence" value="ECO:0007669"/>
    <property type="project" value="InterPro"/>
</dbReference>
<dbReference type="InterPro" id="IPR000719">
    <property type="entry name" value="Prot_kinase_dom"/>
</dbReference>
<dbReference type="InterPro" id="IPR011527">
    <property type="entry name" value="ABC1_TM_dom"/>
</dbReference>
<dbReference type="CDD" id="cd14218">
    <property type="entry name" value="STKc_SRPK3"/>
    <property type="match status" value="1"/>
</dbReference>